<comment type="caution">
    <text evidence="1">The sequence shown here is derived from an EMBL/GenBank/DDBJ whole genome shotgun (WGS) entry which is preliminary data.</text>
</comment>
<dbReference type="Gene3D" id="2.40.420.20">
    <property type="match status" value="1"/>
</dbReference>
<evidence type="ECO:0000313" key="1">
    <source>
        <dbReference type="EMBL" id="RKR29938.1"/>
    </source>
</evidence>
<protein>
    <submittedName>
        <fullName evidence="1">Uncharacterized protein</fullName>
    </submittedName>
</protein>
<gene>
    <name evidence="1" type="ORF">C8D78_0255</name>
</gene>
<organism evidence="1 2">
    <name type="scientific">Arthrobacter oryzae</name>
    <dbReference type="NCBI Taxonomy" id="409290"/>
    <lineage>
        <taxon>Bacteria</taxon>
        <taxon>Bacillati</taxon>
        <taxon>Actinomycetota</taxon>
        <taxon>Actinomycetes</taxon>
        <taxon>Micrococcales</taxon>
        <taxon>Micrococcaceae</taxon>
        <taxon>Arthrobacter</taxon>
    </lineage>
</organism>
<dbReference type="AlphaFoldDB" id="A0A495FL37"/>
<name>A0A495FL37_9MICC</name>
<dbReference type="EMBL" id="RBIR01000001">
    <property type="protein sequence ID" value="RKR29938.1"/>
    <property type="molecule type" value="Genomic_DNA"/>
</dbReference>
<accession>A0A495FL37</accession>
<proteinExistence type="predicted"/>
<sequence length="160" mass="16448">MNSTSSPLTSSSRGNKVTEVMVGTLLTVFTALGVAGCGQAPAAAPPEGDPAVVAAVPGTDLHRLTLTEHAIERVGIATAKTAVDPRSGKLTVPYAAILYDSTGNTWVYTNPQPRVYIRQSITVQRINGDVAVLTDGPRAGTVVVTTGAAELLGAEFDTGE</sequence>
<reference evidence="1 2" key="1">
    <citation type="submission" date="2018-10" db="EMBL/GenBank/DDBJ databases">
        <title>Genomic Encyclopedia of Type Strains, Phase IV (KMG-IV): sequencing the most valuable type-strain genomes for metagenomic binning, comparative biology and taxonomic classification.</title>
        <authorList>
            <person name="Goeker M."/>
        </authorList>
    </citation>
    <scope>NUCLEOTIDE SEQUENCE [LARGE SCALE GENOMIC DNA]</scope>
    <source>
        <strain evidence="1 2">DSM 25586</strain>
    </source>
</reference>
<evidence type="ECO:0000313" key="2">
    <source>
        <dbReference type="Proteomes" id="UP000276055"/>
    </source>
</evidence>
<dbReference type="Proteomes" id="UP000276055">
    <property type="component" value="Unassembled WGS sequence"/>
</dbReference>
<dbReference type="OrthoDB" id="3823490at2"/>